<dbReference type="Proteomes" id="UP001610335">
    <property type="component" value="Unassembled WGS sequence"/>
</dbReference>
<organism evidence="1 2">
    <name type="scientific">Aspergillus cavernicola</name>
    <dbReference type="NCBI Taxonomy" id="176166"/>
    <lineage>
        <taxon>Eukaryota</taxon>
        <taxon>Fungi</taxon>
        <taxon>Dikarya</taxon>
        <taxon>Ascomycota</taxon>
        <taxon>Pezizomycotina</taxon>
        <taxon>Eurotiomycetes</taxon>
        <taxon>Eurotiomycetidae</taxon>
        <taxon>Eurotiales</taxon>
        <taxon>Aspergillaceae</taxon>
        <taxon>Aspergillus</taxon>
        <taxon>Aspergillus subgen. Nidulantes</taxon>
    </lineage>
</organism>
<evidence type="ECO:0000313" key="1">
    <source>
        <dbReference type="EMBL" id="KAL2831453.1"/>
    </source>
</evidence>
<sequence>MYTKTFFTFSPEWDFQITVEEYEQVHTGESNAPVKKLAQSAIFQVQRSKLTACEHFQTMLRGPWRESRPESITLEGNDINAMNILFRSLHGTLDEITLDSISIKTIWFLVMVCDKYDVGLKTGFLKAWFVKWYDAEHKKQKHLNNCEFERTILFPCYYFDYATGFQEATIGLVYNSEGHISERNPTREVNLHLPPRIMQQVNAARGRLRNILHNGLFDHIASVVSDARCSCKEATVFDYFRELKRLEVWPLENTMKHASINDIITRLRGFDAEKMRPPKDNERPGYCKHCSRNWKGIVKQVGNKVADYFDGMCLDCMSVTKCLREGRNPDHEYWMHGKNRQYDADCRIKHGEPTWWFSFMGQREKQGLLAF</sequence>
<keyword evidence="2" id="KW-1185">Reference proteome</keyword>
<reference evidence="1 2" key="1">
    <citation type="submission" date="2024-07" db="EMBL/GenBank/DDBJ databases">
        <title>Section-level genome sequencing and comparative genomics of Aspergillus sections Usti and Cavernicolus.</title>
        <authorList>
            <consortium name="Lawrence Berkeley National Laboratory"/>
            <person name="Nybo J.L."/>
            <person name="Vesth T.C."/>
            <person name="Theobald S."/>
            <person name="Frisvad J.C."/>
            <person name="Larsen T.O."/>
            <person name="Kjaerboelling I."/>
            <person name="Rothschild-Mancinelli K."/>
            <person name="Lyhne E.K."/>
            <person name="Kogle M.E."/>
            <person name="Barry K."/>
            <person name="Clum A."/>
            <person name="Na H."/>
            <person name="Ledsgaard L."/>
            <person name="Lin J."/>
            <person name="Lipzen A."/>
            <person name="Kuo A."/>
            <person name="Riley R."/>
            <person name="Mondo S."/>
            <person name="LaButti K."/>
            <person name="Haridas S."/>
            <person name="Pangalinan J."/>
            <person name="Salamov A.A."/>
            <person name="Simmons B.A."/>
            <person name="Magnuson J.K."/>
            <person name="Chen J."/>
            <person name="Drula E."/>
            <person name="Henrissat B."/>
            <person name="Wiebenga A."/>
            <person name="Lubbers R.J."/>
            <person name="Gomes A.C."/>
            <person name="Makela M.R."/>
            <person name="Stajich J."/>
            <person name="Grigoriev I.V."/>
            <person name="Mortensen U.H."/>
            <person name="De vries R.P."/>
            <person name="Baker S.E."/>
            <person name="Andersen M.R."/>
        </authorList>
    </citation>
    <scope>NUCLEOTIDE SEQUENCE [LARGE SCALE GENOMIC DNA]</scope>
    <source>
        <strain evidence="1 2">CBS 600.67</strain>
    </source>
</reference>
<comment type="caution">
    <text evidence="1">The sequence shown here is derived from an EMBL/GenBank/DDBJ whole genome shotgun (WGS) entry which is preliminary data.</text>
</comment>
<protein>
    <recommendedName>
        <fullName evidence="3">BTB domain-containing protein</fullName>
    </recommendedName>
</protein>
<dbReference type="EMBL" id="JBFXLS010000009">
    <property type="protein sequence ID" value="KAL2831453.1"/>
    <property type="molecule type" value="Genomic_DNA"/>
</dbReference>
<gene>
    <name evidence="1" type="ORF">BDW59DRAFT_182118</name>
</gene>
<dbReference type="InterPro" id="IPR011333">
    <property type="entry name" value="SKP1/BTB/POZ_sf"/>
</dbReference>
<name>A0ABR4IUL5_9EURO</name>
<evidence type="ECO:0000313" key="2">
    <source>
        <dbReference type="Proteomes" id="UP001610335"/>
    </source>
</evidence>
<proteinExistence type="predicted"/>
<evidence type="ECO:0008006" key="3">
    <source>
        <dbReference type="Google" id="ProtNLM"/>
    </source>
</evidence>
<dbReference type="Gene3D" id="3.30.710.10">
    <property type="entry name" value="Potassium Channel Kv1.1, Chain A"/>
    <property type="match status" value="1"/>
</dbReference>
<accession>A0ABR4IUL5</accession>